<comment type="caution">
    <text evidence="9">The sequence shown here is derived from an EMBL/GenBank/DDBJ whole genome shotgun (WGS) entry which is preliminary data.</text>
</comment>
<name>A0A9D0ZCV6_9FIRM</name>
<dbReference type="AlphaFoldDB" id="A0A9D0ZCV6"/>
<accession>A0A9D0ZCV6</accession>
<evidence type="ECO:0000259" key="8">
    <source>
        <dbReference type="Pfam" id="PF00892"/>
    </source>
</evidence>
<dbReference type="SUPFAM" id="SSF103481">
    <property type="entry name" value="Multidrug resistance efflux transporter EmrE"/>
    <property type="match status" value="2"/>
</dbReference>
<keyword evidence="3" id="KW-1003">Cell membrane</keyword>
<dbReference type="GO" id="GO:0005886">
    <property type="term" value="C:plasma membrane"/>
    <property type="evidence" value="ECO:0007669"/>
    <property type="project" value="UniProtKB-SubCell"/>
</dbReference>
<evidence type="ECO:0000313" key="10">
    <source>
        <dbReference type="Proteomes" id="UP000824262"/>
    </source>
</evidence>
<dbReference type="InterPro" id="IPR000620">
    <property type="entry name" value="EamA_dom"/>
</dbReference>
<evidence type="ECO:0000256" key="7">
    <source>
        <dbReference type="SAM" id="Phobius"/>
    </source>
</evidence>
<evidence type="ECO:0000256" key="6">
    <source>
        <dbReference type="ARBA" id="ARBA00023136"/>
    </source>
</evidence>
<feature type="transmembrane region" description="Helical" evidence="7">
    <location>
        <begin position="67"/>
        <end position="85"/>
    </location>
</feature>
<dbReference type="InterPro" id="IPR037185">
    <property type="entry name" value="EmrE-like"/>
</dbReference>
<dbReference type="EMBL" id="DVGA01000026">
    <property type="protein sequence ID" value="HIQ78010.1"/>
    <property type="molecule type" value="Genomic_DNA"/>
</dbReference>
<feature type="transmembrane region" description="Helical" evidence="7">
    <location>
        <begin position="265"/>
        <end position="281"/>
    </location>
</feature>
<evidence type="ECO:0000256" key="5">
    <source>
        <dbReference type="ARBA" id="ARBA00022989"/>
    </source>
</evidence>
<organism evidence="9 10">
    <name type="scientific">Candidatus Scatomorpha intestinavium</name>
    <dbReference type="NCBI Taxonomy" id="2840922"/>
    <lineage>
        <taxon>Bacteria</taxon>
        <taxon>Bacillati</taxon>
        <taxon>Bacillota</taxon>
        <taxon>Clostridia</taxon>
        <taxon>Eubacteriales</taxon>
        <taxon>Candidatus Scatomorpha</taxon>
    </lineage>
</organism>
<keyword evidence="4 7" id="KW-0812">Transmembrane</keyword>
<feature type="transmembrane region" description="Helical" evidence="7">
    <location>
        <begin position="38"/>
        <end position="55"/>
    </location>
</feature>
<dbReference type="Pfam" id="PF00892">
    <property type="entry name" value="EamA"/>
    <property type="match status" value="2"/>
</dbReference>
<keyword evidence="6 7" id="KW-0472">Membrane</keyword>
<reference evidence="9" key="2">
    <citation type="journal article" date="2021" name="PeerJ">
        <title>Extensive microbial diversity within the chicken gut microbiome revealed by metagenomics and culture.</title>
        <authorList>
            <person name="Gilroy R."/>
            <person name="Ravi A."/>
            <person name="Getino M."/>
            <person name="Pursley I."/>
            <person name="Horton D.L."/>
            <person name="Alikhan N.F."/>
            <person name="Baker D."/>
            <person name="Gharbi K."/>
            <person name="Hall N."/>
            <person name="Watson M."/>
            <person name="Adriaenssens E.M."/>
            <person name="Foster-Nyarko E."/>
            <person name="Jarju S."/>
            <person name="Secka A."/>
            <person name="Antonio M."/>
            <person name="Oren A."/>
            <person name="Chaudhuri R.R."/>
            <person name="La Ragione R."/>
            <person name="Hildebrand F."/>
            <person name="Pallen M.J."/>
        </authorList>
    </citation>
    <scope>NUCLEOTIDE SEQUENCE</scope>
    <source>
        <strain evidence="9">ChiBcolR7-354</strain>
    </source>
</reference>
<keyword evidence="5 7" id="KW-1133">Transmembrane helix</keyword>
<evidence type="ECO:0000313" key="9">
    <source>
        <dbReference type="EMBL" id="HIQ78010.1"/>
    </source>
</evidence>
<comment type="similarity">
    <text evidence="2">Belongs to the EamA transporter family.</text>
</comment>
<feature type="domain" description="EamA" evidence="8">
    <location>
        <begin position="148"/>
        <end position="280"/>
    </location>
</feature>
<reference evidence="9" key="1">
    <citation type="submission" date="2020-10" db="EMBL/GenBank/DDBJ databases">
        <authorList>
            <person name="Gilroy R."/>
        </authorList>
    </citation>
    <scope>NUCLEOTIDE SEQUENCE</scope>
    <source>
        <strain evidence="9">ChiBcolR7-354</strain>
    </source>
</reference>
<evidence type="ECO:0000256" key="1">
    <source>
        <dbReference type="ARBA" id="ARBA00004651"/>
    </source>
</evidence>
<gene>
    <name evidence="9" type="ORF">IAB77_01970</name>
</gene>
<evidence type="ECO:0000256" key="4">
    <source>
        <dbReference type="ARBA" id="ARBA00022692"/>
    </source>
</evidence>
<evidence type="ECO:0000256" key="2">
    <source>
        <dbReference type="ARBA" id="ARBA00007362"/>
    </source>
</evidence>
<feature type="transmembrane region" description="Helical" evidence="7">
    <location>
        <begin position="174"/>
        <end position="195"/>
    </location>
</feature>
<feature type="transmembrane region" description="Helical" evidence="7">
    <location>
        <begin position="12"/>
        <end position="32"/>
    </location>
</feature>
<proteinExistence type="inferred from homology"/>
<feature type="transmembrane region" description="Helical" evidence="7">
    <location>
        <begin position="123"/>
        <end position="140"/>
    </location>
</feature>
<sequence>MPSRKQSTIGRLALLGTTIIWGSSFIILKSTLDSLPTLWILAFRFTGAAILMALAAGKQLKTLDRSALKYGLAMGAALYCAYTLQTYGLLYTTPGKNAFLTATYCVIVPFLWWAFFKKRPDRYNVAAALVCIAGMALVSLDGKLSLGLGDALTMCCGLFYALHIIVSSRGLEKYGVLPLTTVQLATTAVLCWITAPIASPFPQSVPASAWLSVAYLCVMCTGACYFLQALGQKYTSAQSASIILTLESVFGTLFSVLFYHEQLSVRTISGFVLIFAAVLISETKLEFLRKKEKAQ</sequence>
<feature type="transmembrane region" description="Helical" evidence="7">
    <location>
        <begin position="97"/>
        <end position="116"/>
    </location>
</feature>
<dbReference type="PANTHER" id="PTHR42920">
    <property type="entry name" value="OS03G0707200 PROTEIN-RELATED"/>
    <property type="match status" value="1"/>
</dbReference>
<protein>
    <submittedName>
        <fullName evidence="9">DMT family transporter</fullName>
    </submittedName>
</protein>
<dbReference type="Gene3D" id="1.10.3730.20">
    <property type="match status" value="1"/>
</dbReference>
<feature type="transmembrane region" description="Helical" evidence="7">
    <location>
        <begin position="239"/>
        <end position="259"/>
    </location>
</feature>
<feature type="domain" description="EamA" evidence="8">
    <location>
        <begin position="9"/>
        <end position="139"/>
    </location>
</feature>
<feature type="transmembrane region" description="Helical" evidence="7">
    <location>
        <begin position="146"/>
        <end position="167"/>
    </location>
</feature>
<evidence type="ECO:0000256" key="3">
    <source>
        <dbReference type="ARBA" id="ARBA00022475"/>
    </source>
</evidence>
<dbReference type="InterPro" id="IPR051258">
    <property type="entry name" value="Diverse_Substrate_Transporter"/>
</dbReference>
<feature type="transmembrane region" description="Helical" evidence="7">
    <location>
        <begin position="207"/>
        <end position="227"/>
    </location>
</feature>
<dbReference type="PANTHER" id="PTHR42920:SF5">
    <property type="entry name" value="EAMA DOMAIN-CONTAINING PROTEIN"/>
    <property type="match status" value="1"/>
</dbReference>
<dbReference type="Proteomes" id="UP000824262">
    <property type="component" value="Unassembled WGS sequence"/>
</dbReference>
<comment type="subcellular location">
    <subcellularLocation>
        <location evidence="1">Cell membrane</location>
        <topology evidence="1">Multi-pass membrane protein</topology>
    </subcellularLocation>
</comment>